<protein>
    <recommendedName>
        <fullName evidence="3">MarR family transcriptional regulator</fullName>
    </recommendedName>
</protein>
<reference evidence="1 2" key="1">
    <citation type="submission" date="2018-08" db="EMBL/GenBank/DDBJ databases">
        <title>Mucilaginibacter terrae sp. nov., isolated from manganese diggings.</title>
        <authorList>
            <person name="Huang Y."/>
            <person name="Zhou Z."/>
        </authorList>
    </citation>
    <scope>NUCLEOTIDE SEQUENCE [LARGE SCALE GENOMIC DNA]</scope>
    <source>
        <strain evidence="1 2">ZH6</strain>
    </source>
</reference>
<keyword evidence="2" id="KW-1185">Reference proteome</keyword>
<evidence type="ECO:0000313" key="2">
    <source>
        <dbReference type="Proteomes" id="UP000260823"/>
    </source>
</evidence>
<dbReference type="InterPro" id="IPR036390">
    <property type="entry name" value="WH_DNA-bd_sf"/>
</dbReference>
<dbReference type="RefSeq" id="WP_133300226.1">
    <property type="nucleotide sequence ID" value="NZ_QWDE01000002.1"/>
</dbReference>
<dbReference type="Gene3D" id="1.10.10.10">
    <property type="entry name" value="Winged helix-like DNA-binding domain superfamily/Winged helix DNA-binding domain"/>
    <property type="match status" value="1"/>
</dbReference>
<comment type="caution">
    <text evidence="1">The sequence shown here is derived from an EMBL/GenBank/DDBJ whole genome shotgun (WGS) entry which is preliminary data.</text>
</comment>
<gene>
    <name evidence="1" type="ORF">DYU05_12985</name>
</gene>
<sequence>MIAKDLRRLSKLYVKVLALHLPPPHTEYMAEAMLFISGSAGCMKQRQLVDFMEVDRRSLMPMLKELLDIGYLLATEDPECRNEYLFSLAENGKKVMPQIHEAVSAAEKIIEEKLGESRLSLFKKEMVQIEVSLKSKLLGYEFKKP</sequence>
<dbReference type="OrthoDB" id="9179698at2"/>
<evidence type="ECO:0000313" key="1">
    <source>
        <dbReference type="EMBL" id="RFZ83059.1"/>
    </source>
</evidence>
<name>A0A3E2NPX4_9SPHI</name>
<dbReference type="SUPFAM" id="SSF46785">
    <property type="entry name" value="Winged helix' DNA-binding domain"/>
    <property type="match status" value="1"/>
</dbReference>
<dbReference type="InterPro" id="IPR036388">
    <property type="entry name" value="WH-like_DNA-bd_sf"/>
</dbReference>
<proteinExistence type="predicted"/>
<dbReference type="AlphaFoldDB" id="A0A3E2NPX4"/>
<accession>A0A3E2NPX4</accession>
<organism evidence="1 2">
    <name type="scientific">Mucilaginibacter terrenus</name>
    <dbReference type="NCBI Taxonomy" id="2482727"/>
    <lineage>
        <taxon>Bacteria</taxon>
        <taxon>Pseudomonadati</taxon>
        <taxon>Bacteroidota</taxon>
        <taxon>Sphingobacteriia</taxon>
        <taxon>Sphingobacteriales</taxon>
        <taxon>Sphingobacteriaceae</taxon>
        <taxon>Mucilaginibacter</taxon>
    </lineage>
</organism>
<evidence type="ECO:0008006" key="3">
    <source>
        <dbReference type="Google" id="ProtNLM"/>
    </source>
</evidence>
<dbReference type="Proteomes" id="UP000260823">
    <property type="component" value="Unassembled WGS sequence"/>
</dbReference>
<dbReference type="EMBL" id="QWDE01000002">
    <property type="protein sequence ID" value="RFZ83059.1"/>
    <property type="molecule type" value="Genomic_DNA"/>
</dbReference>